<dbReference type="Gene3D" id="3.40.50.1820">
    <property type="entry name" value="alpha/beta hydrolase"/>
    <property type="match status" value="1"/>
</dbReference>
<sequence>MNRKADQYGNVHFISLYGVILSRLAYMNDNKFLDSYCAIFGPIVSPQILKAIDSVSANELNNEIRDQDIFRLKSGGGNESLDKYQYTFNNERFLAFNSLNIPKNVNIVTGEIGGTIVPVLSGLPPTPGEVKYISIGWSNYGEVYVVADKRMPNTILLIFRGTYSAKTAALYSKPTSLVPLDVGCANKDRFLYGIFKTNVELIHTTVEAMSYLANDFLGAKEPNSIKVFTTGHSLGGALCTNFAYLWKSIKETSPYNAAPYNVLSSKIICMSVGAPRCMSDSVATKFSNLIKNNDILYLRITTRGDPVPGLPPKSGYVHPGSNDEAMRKIVSEDCNANLTARGKINVNYDASLDCQNYKTRAYVPNPLSHTIYLNIVFTNAVDIVNFLKGMGTSKEVMRMPDGATVCRVIIGSINNYKAGFFDVSKARSTTGGGFGGAVPEDVKMTNVAFKQLVTIIDGSPPLAINNLSPLSGPIVDPFTNVTTPGPILGCAKSATPLIGGRRMKRRTNRIKSNNKTKRRTNKKRRKTKTKSKTKRRRLGSKKG</sequence>
<evidence type="ECO:0000259" key="2">
    <source>
        <dbReference type="Pfam" id="PF01764"/>
    </source>
</evidence>
<dbReference type="EMBL" id="MN740522">
    <property type="protein sequence ID" value="QHU31024.1"/>
    <property type="molecule type" value="Genomic_DNA"/>
</dbReference>
<name>A0A6C0LN76_9ZZZZ</name>
<dbReference type="PANTHER" id="PTHR45856:SF24">
    <property type="entry name" value="FUNGAL LIPASE-LIKE DOMAIN-CONTAINING PROTEIN"/>
    <property type="match status" value="1"/>
</dbReference>
<dbReference type="InterPro" id="IPR002921">
    <property type="entry name" value="Fungal_lipase-type"/>
</dbReference>
<dbReference type="AlphaFoldDB" id="A0A6C0LN76"/>
<feature type="region of interest" description="Disordered" evidence="1">
    <location>
        <begin position="505"/>
        <end position="543"/>
    </location>
</feature>
<evidence type="ECO:0000313" key="3">
    <source>
        <dbReference type="EMBL" id="QHU31024.1"/>
    </source>
</evidence>
<evidence type="ECO:0000256" key="1">
    <source>
        <dbReference type="SAM" id="MobiDB-lite"/>
    </source>
</evidence>
<dbReference type="SUPFAM" id="SSF53474">
    <property type="entry name" value="alpha/beta-Hydrolases"/>
    <property type="match status" value="1"/>
</dbReference>
<dbReference type="PANTHER" id="PTHR45856">
    <property type="entry name" value="ALPHA/BETA-HYDROLASES SUPERFAMILY PROTEIN"/>
    <property type="match status" value="1"/>
</dbReference>
<feature type="domain" description="Fungal lipase-type" evidence="2">
    <location>
        <begin position="175"/>
        <end position="313"/>
    </location>
</feature>
<proteinExistence type="predicted"/>
<reference evidence="3" key="1">
    <citation type="journal article" date="2020" name="Nature">
        <title>Giant virus diversity and host interactions through global metagenomics.</title>
        <authorList>
            <person name="Schulz F."/>
            <person name="Roux S."/>
            <person name="Paez-Espino D."/>
            <person name="Jungbluth S."/>
            <person name="Walsh D.A."/>
            <person name="Denef V.J."/>
            <person name="McMahon K.D."/>
            <person name="Konstantinidis K.T."/>
            <person name="Eloe-Fadrosh E.A."/>
            <person name="Kyrpides N.C."/>
            <person name="Woyke T."/>
        </authorList>
    </citation>
    <scope>NUCLEOTIDE SEQUENCE</scope>
    <source>
        <strain evidence="3">GVMAG-M-3300027892-73</strain>
    </source>
</reference>
<dbReference type="InterPro" id="IPR051218">
    <property type="entry name" value="Sec_MonoDiacylglyc_Lipase"/>
</dbReference>
<dbReference type="GO" id="GO:0006629">
    <property type="term" value="P:lipid metabolic process"/>
    <property type="evidence" value="ECO:0007669"/>
    <property type="project" value="InterPro"/>
</dbReference>
<organism evidence="3">
    <name type="scientific">viral metagenome</name>
    <dbReference type="NCBI Taxonomy" id="1070528"/>
    <lineage>
        <taxon>unclassified sequences</taxon>
        <taxon>metagenomes</taxon>
        <taxon>organismal metagenomes</taxon>
    </lineage>
</organism>
<protein>
    <recommendedName>
        <fullName evidence="2">Fungal lipase-type domain-containing protein</fullName>
    </recommendedName>
</protein>
<accession>A0A6C0LN76</accession>
<dbReference type="InterPro" id="IPR029058">
    <property type="entry name" value="AB_hydrolase_fold"/>
</dbReference>
<dbReference type="Pfam" id="PF01764">
    <property type="entry name" value="Lipase_3"/>
    <property type="match status" value="1"/>
</dbReference>